<dbReference type="Proteomes" id="UP000244855">
    <property type="component" value="Unassembled WGS sequence"/>
</dbReference>
<evidence type="ECO:0000256" key="2">
    <source>
        <dbReference type="ARBA" id="ARBA00022723"/>
    </source>
</evidence>
<comment type="subcellular location">
    <subcellularLocation>
        <location evidence="1">Nucleus</location>
    </subcellularLocation>
</comment>
<protein>
    <recommendedName>
        <fullName evidence="4">Zn(2)-C6 fungal-type domain-containing protein</fullName>
    </recommendedName>
</protein>
<feature type="domain" description="Zn(2)-C6 fungal-type" evidence="4">
    <location>
        <begin position="12"/>
        <end position="43"/>
    </location>
</feature>
<dbReference type="InterPro" id="IPR001138">
    <property type="entry name" value="Zn2Cys6_DnaBD"/>
</dbReference>
<dbReference type="OrthoDB" id="5344325at2759"/>
<reference evidence="5 6" key="1">
    <citation type="journal article" date="2018" name="Sci. Rep.">
        <title>Comparative genomics provides insights into the lifestyle and reveals functional heterogeneity of dark septate endophytic fungi.</title>
        <authorList>
            <person name="Knapp D.G."/>
            <person name="Nemeth J.B."/>
            <person name="Barry K."/>
            <person name="Hainaut M."/>
            <person name="Henrissat B."/>
            <person name="Johnson J."/>
            <person name="Kuo A."/>
            <person name="Lim J.H.P."/>
            <person name="Lipzen A."/>
            <person name="Nolan M."/>
            <person name="Ohm R.A."/>
            <person name="Tamas L."/>
            <person name="Grigoriev I.V."/>
            <person name="Spatafora J.W."/>
            <person name="Nagy L.G."/>
            <person name="Kovacs G.M."/>
        </authorList>
    </citation>
    <scope>NUCLEOTIDE SEQUENCE [LARGE SCALE GENOMIC DNA]</scope>
    <source>
        <strain evidence="5 6">DSE2036</strain>
    </source>
</reference>
<dbReference type="EMBL" id="KZ805384">
    <property type="protein sequence ID" value="PVH99812.1"/>
    <property type="molecule type" value="Genomic_DNA"/>
</dbReference>
<keyword evidence="3" id="KW-0539">Nucleus</keyword>
<dbReference type="CDD" id="cd12148">
    <property type="entry name" value="fungal_TF_MHR"/>
    <property type="match status" value="1"/>
</dbReference>
<dbReference type="PANTHER" id="PTHR31001">
    <property type="entry name" value="UNCHARACTERIZED TRANSCRIPTIONAL REGULATORY PROTEIN"/>
    <property type="match status" value="1"/>
</dbReference>
<sequence>MHPPGRKRRVSTCISCYNRKQKCDRRYPCNHCMRRRRPEECVYNSPPATQFPNALPLVSEDRNHISESPQDSKGQRGIEDSSTLSFAPYNAEGRPYDQQSTLLEAFGYSEDSNSNTVALLKMWNSEGVDDTLARDKGVLPGVIEYVQSDLEKMPQRQILDFLIQYFVSELNWMKQLVHAPSFLISYQQWWLKDRPLSTDDVEFAVLILRICAYAAQFLPSSSHTIDRIHGLSLAQIRNVCSEVANNLANACVALDWKGSLVRVQHLLFAAVRSSCDGRSDRFWEGIAYASQAAQKAGIHRDPPNPGQNNWELEKEMRRRVFCCLYILDSHLSRQLDRVPFLPDNLVADMLPRMHLAADSDHADVDPGAPELFTERLMQVQLSRFWRSFGYKGNTEYDPTQAEQKYERFCTEYLPNVPSAFALKPDTQWDKHLPRLAMQRQLLYISIFDSICRNFRPLLLLKPNQLACLAQYKQVLLQAQKKVLAIAALKELEAISTLHSMFNGCHTRFGAIIFNTFEASVLTLTLCAHNAFQFDNDGPGHFLGLEFGRLTRKRLIKAAEKGLDRLQMLAEVSDMAASGARTLAQLLSTVSRDAESVSPLTSDRSSWSASLSTTFSDLMGFDCEAGYSVSSEYSNGGLLTESLPTMVPEDSYSDLQLPFIPLDFESI</sequence>
<proteinExistence type="predicted"/>
<keyword evidence="2" id="KW-0479">Metal-binding</keyword>
<dbReference type="PANTHER" id="PTHR31001:SF87">
    <property type="entry name" value="COL-21"/>
    <property type="match status" value="1"/>
</dbReference>
<keyword evidence="6" id="KW-1185">Reference proteome</keyword>
<gene>
    <name evidence="5" type="ORF">DM02DRAFT_642767</name>
</gene>
<dbReference type="Pfam" id="PF04082">
    <property type="entry name" value="Fungal_trans"/>
    <property type="match status" value="1"/>
</dbReference>
<organism evidence="5 6">
    <name type="scientific">Periconia macrospinosa</name>
    <dbReference type="NCBI Taxonomy" id="97972"/>
    <lineage>
        <taxon>Eukaryota</taxon>
        <taxon>Fungi</taxon>
        <taxon>Dikarya</taxon>
        <taxon>Ascomycota</taxon>
        <taxon>Pezizomycotina</taxon>
        <taxon>Dothideomycetes</taxon>
        <taxon>Pleosporomycetidae</taxon>
        <taxon>Pleosporales</taxon>
        <taxon>Massarineae</taxon>
        <taxon>Periconiaceae</taxon>
        <taxon>Periconia</taxon>
    </lineage>
</organism>
<dbReference type="InterPro" id="IPR050613">
    <property type="entry name" value="Sec_Metabolite_Reg"/>
</dbReference>
<evidence type="ECO:0000259" key="4">
    <source>
        <dbReference type="PROSITE" id="PS50048"/>
    </source>
</evidence>
<dbReference type="GO" id="GO:0003677">
    <property type="term" value="F:DNA binding"/>
    <property type="evidence" value="ECO:0007669"/>
    <property type="project" value="InterPro"/>
</dbReference>
<dbReference type="Gene3D" id="4.10.240.10">
    <property type="entry name" value="Zn(2)-C6 fungal-type DNA-binding domain"/>
    <property type="match status" value="1"/>
</dbReference>
<dbReference type="SUPFAM" id="SSF57701">
    <property type="entry name" value="Zn2/Cys6 DNA-binding domain"/>
    <property type="match status" value="1"/>
</dbReference>
<dbReference type="STRING" id="97972.A0A2V1DNM1"/>
<dbReference type="PROSITE" id="PS50048">
    <property type="entry name" value="ZN2_CY6_FUNGAL_2"/>
    <property type="match status" value="1"/>
</dbReference>
<dbReference type="GO" id="GO:0008270">
    <property type="term" value="F:zinc ion binding"/>
    <property type="evidence" value="ECO:0007669"/>
    <property type="project" value="InterPro"/>
</dbReference>
<evidence type="ECO:0000313" key="6">
    <source>
        <dbReference type="Proteomes" id="UP000244855"/>
    </source>
</evidence>
<evidence type="ECO:0000256" key="3">
    <source>
        <dbReference type="ARBA" id="ARBA00023242"/>
    </source>
</evidence>
<dbReference type="InterPro" id="IPR007219">
    <property type="entry name" value="XnlR_reg_dom"/>
</dbReference>
<dbReference type="AlphaFoldDB" id="A0A2V1DNM1"/>
<evidence type="ECO:0000256" key="1">
    <source>
        <dbReference type="ARBA" id="ARBA00004123"/>
    </source>
</evidence>
<dbReference type="GO" id="GO:0006351">
    <property type="term" value="P:DNA-templated transcription"/>
    <property type="evidence" value="ECO:0007669"/>
    <property type="project" value="InterPro"/>
</dbReference>
<name>A0A2V1DNM1_9PLEO</name>
<dbReference type="GO" id="GO:0000981">
    <property type="term" value="F:DNA-binding transcription factor activity, RNA polymerase II-specific"/>
    <property type="evidence" value="ECO:0007669"/>
    <property type="project" value="InterPro"/>
</dbReference>
<dbReference type="InterPro" id="IPR036864">
    <property type="entry name" value="Zn2-C6_fun-type_DNA-bd_sf"/>
</dbReference>
<evidence type="ECO:0000313" key="5">
    <source>
        <dbReference type="EMBL" id="PVH99812.1"/>
    </source>
</evidence>
<dbReference type="GO" id="GO:0005634">
    <property type="term" value="C:nucleus"/>
    <property type="evidence" value="ECO:0007669"/>
    <property type="project" value="UniProtKB-SubCell"/>
</dbReference>
<accession>A0A2V1DNM1</accession>